<proteinExistence type="predicted"/>
<keyword evidence="2" id="KW-1185">Reference proteome</keyword>
<sequence>MTGVLKLDIQESAEELKALLSQQSSAVERSKVQILWWLKQEQVRQVNELAQLSGYHRITISRWLSRYRQGGLEALLACKPKPGRPRAIDGEVREQLAQELEDPEGFASYREVQQWLAAMHDQVVPYKTVHKTVRYGLKGKLKRPRPVFEKQEVGTVEAFEETLEH</sequence>
<dbReference type="SUPFAM" id="SSF46689">
    <property type="entry name" value="Homeodomain-like"/>
    <property type="match status" value="1"/>
</dbReference>
<name>A0ABR9USJ0_9CHRO</name>
<dbReference type="Proteomes" id="UP000651156">
    <property type="component" value="Unassembled WGS sequence"/>
</dbReference>
<evidence type="ECO:0000313" key="2">
    <source>
        <dbReference type="Proteomes" id="UP000651156"/>
    </source>
</evidence>
<comment type="caution">
    <text evidence="1">The sequence shown here is derived from an EMBL/GenBank/DDBJ whole genome shotgun (WGS) entry which is preliminary data.</text>
</comment>
<dbReference type="InterPro" id="IPR009057">
    <property type="entry name" value="Homeodomain-like_sf"/>
</dbReference>
<dbReference type="RefSeq" id="WP_193932158.1">
    <property type="nucleotide sequence ID" value="NZ_CAWPMZ010000051.1"/>
</dbReference>
<protein>
    <submittedName>
        <fullName evidence="1">Helix-turn-helix domain-containing protein</fullName>
    </submittedName>
</protein>
<reference evidence="1 2" key="1">
    <citation type="submission" date="2020-10" db="EMBL/GenBank/DDBJ databases">
        <authorList>
            <person name="Castelo-Branco R."/>
            <person name="Eusebio N."/>
            <person name="Adriana R."/>
            <person name="Vieira A."/>
            <person name="Brugerolle De Fraissinette N."/>
            <person name="Rezende De Castro R."/>
            <person name="Schneider M.P."/>
            <person name="Vasconcelos V."/>
            <person name="Leao P.N."/>
        </authorList>
    </citation>
    <scope>NUCLEOTIDE SEQUENCE [LARGE SCALE GENOMIC DNA]</scope>
    <source>
        <strain evidence="1 2">LEGE 06123</strain>
    </source>
</reference>
<dbReference type="Pfam" id="PF13565">
    <property type="entry name" value="HTH_32"/>
    <property type="match status" value="1"/>
</dbReference>
<organism evidence="1 2">
    <name type="scientific">Gloeocapsopsis crepidinum LEGE 06123</name>
    <dbReference type="NCBI Taxonomy" id="588587"/>
    <lineage>
        <taxon>Bacteria</taxon>
        <taxon>Bacillati</taxon>
        <taxon>Cyanobacteriota</taxon>
        <taxon>Cyanophyceae</taxon>
        <taxon>Oscillatoriophycideae</taxon>
        <taxon>Chroococcales</taxon>
        <taxon>Chroococcaceae</taxon>
        <taxon>Gloeocapsopsis</taxon>
    </lineage>
</organism>
<gene>
    <name evidence="1" type="ORF">IQ230_11645</name>
</gene>
<dbReference type="EMBL" id="JADEWN010000025">
    <property type="protein sequence ID" value="MBE9190993.1"/>
    <property type="molecule type" value="Genomic_DNA"/>
</dbReference>
<evidence type="ECO:0000313" key="1">
    <source>
        <dbReference type="EMBL" id="MBE9190993.1"/>
    </source>
</evidence>
<accession>A0ABR9USJ0</accession>